<accession>A0ACB7Z151</accession>
<organism evidence="1 2">
    <name type="scientific">Vaccinium darrowii</name>
    <dbReference type="NCBI Taxonomy" id="229202"/>
    <lineage>
        <taxon>Eukaryota</taxon>
        <taxon>Viridiplantae</taxon>
        <taxon>Streptophyta</taxon>
        <taxon>Embryophyta</taxon>
        <taxon>Tracheophyta</taxon>
        <taxon>Spermatophyta</taxon>
        <taxon>Magnoliopsida</taxon>
        <taxon>eudicotyledons</taxon>
        <taxon>Gunneridae</taxon>
        <taxon>Pentapetalae</taxon>
        <taxon>asterids</taxon>
        <taxon>Ericales</taxon>
        <taxon>Ericaceae</taxon>
        <taxon>Vaccinioideae</taxon>
        <taxon>Vaccinieae</taxon>
        <taxon>Vaccinium</taxon>
    </lineage>
</organism>
<reference evidence="1 2" key="1">
    <citation type="journal article" date="2021" name="Hortic Res">
        <title>High-quality reference genome and annotation aids understanding of berry development for evergreen blueberry (Vaccinium darrowii).</title>
        <authorList>
            <person name="Yu J."/>
            <person name="Hulse-Kemp A.M."/>
            <person name="Babiker E."/>
            <person name="Staton M."/>
        </authorList>
    </citation>
    <scope>NUCLEOTIDE SEQUENCE [LARGE SCALE GENOMIC DNA]</scope>
    <source>
        <strain evidence="2">cv. NJ 8807/NJ 8810</strain>
        <tissue evidence="1">Young leaf</tissue>
    </source>
</reference>
<sequence length="163" mass="18035">MAGLKTYYYLYVIFFLSITTNGGMAQRSSSQAVKGAYWPSGAASTFPPSAIDTRLFTHLYYAFLIPSNVTYRFEVSNSTAQLLKNFTSMIRKKNPQAKTLFSVGGGGVDPAIFSQMALSSFSRKSFIDSSIEVARTYGFDGVDLDWESPQDPKDMENLGLLLQ</sequence>
<proteinExistence type="predicted"/>
<name>A0ACB7Z151_9ERIC</name>
<evidence type="ECO:0000313" key="1">
    <source>
        <dbReference type="EMBL" id="KAH7859520.1"/>
    </source>
</evidence>
<dbReference type="EMBL" id="CM037154">
    <property type="protein sequence ID" value="KAH7859520.1"/>
    <property type="molecule type" value="Genomic_DNA"/>
</dbReference>
<evidence type="ECO:0000313" key="2">
    <source>
        <dbReference type="Proteomes" id="UP000828048"/>
    </source>
</evidence>
<protein>
    <submittedName>
        <fullName evidence="1">Uncharacterized protein</fullName>
    </submittedName>
</protein>
<keyword evidence="2" id="KW-1185">Reference proteome</keyword>
<dbReference type="Proteomes" id="UP000828048">
    <property type="component" value="Chromosome 4"/>
</dbReference>
<gene>
    <name evidence="1" type="ORF">Vadar_002114</name>
</gene>
<comment type="caution">
    <text evidence="1">The sequence shown here is derived from an EMBL/GenBank/DDBJ whole genome shotgun (WGS) entry which is preliminary data.</text>
</comment>